<dbReference type="PROSITE" id="PS51099">
    <property type="entry name" value="PTS_EIIB_TYPE_2"/>
    <property type="match status" value="1"/>
</dbReference>
<evidence type="ECO:0000256" key="11">
    <source>
        <dbReference type="ARBA" id="ARBA00030962"/>
    </source>
</evidence>
<dbReference type="GO" id="GO:0005886">
    <property type="term" value="C:plasma membrane"/>
    <property type="evidence" value="ECO:0007669"/>
    <property type="project" value="TreeGrafter"/>
</dbReference>
<feature type="transmembrane region" description="Helical" evidence="12">
    <location>
        <begin position="14"/>
        <end position="33"/>
    </location>
</feature>
<feature type="transmembrane region" description="Helical" evidence="12">
    <location>
        <begin position="72"/>
        <end position="93"/>
    </location>
</feature>
<keyword evidence="8" id="KW-0418">Kinase</keyword>
<keyword evidence="3" id="KW-0813">Transport</keyword>
<reference evidence="15 16" key="1">
    <citation type="journal article" date="2013" name="PLoS ONE">
        <title>Lactobacillus paracasei comparative genomics: towards species pan-genome definition and exploitation of diversity.</title>
        <authorList>
            <person name="Smokvina T."/>
            <person name="Wels M."/>
            <person name="Polka J."/>
            <person name="Chervaux C."/>
            <person name="Brisse S."/>
            <person name="Boekhorst J."/>
            <person name="van Hylckama Vlieg J.E."/>
            <person name="Siezen R.J."/>
        </authorList>
    </citation>
    <scope>NUCLEOTIDE SEQUENCE [LARGE SCALE GENOMIC DNA]</scope>
    <source>
        <strain evidence="15 16">Lpp7</strain>
    </source>
</reference>
<dbReference type="EMBL" id="ANJV01000370">
    <property type="protein sequence ID" value="EPC48852.1"/>
    <property type="molecule type" value="Genomic_DNA"/>
</dbReference>
<dbReference type="SUPFAM" id="SSF55804">
    <property type="entry name" value="Phoshotransferase/anion transport protein"/>
    <property type="match status" value="1"/>
</dbReference>
<dbReference type="GO" id="GO:0016301">
    <property type="term" value="F:kinase activity"/>
    <property type="evidence" value="ECO:0007669"/>
    <property type="project" value="UniProtKB-KW"/>
</dbReference>
<evidence type="ECO:0000256" key="5">
    <source>
        <dbReference type="ARBA" id="ARBA00022597"/>
    </source>
</evidence>
<gene>
    <name evidence="15" type="ORF">Lpp7_14085</name>
</gene>
<dbReference type="GO" id="GO:0022872">
    <property type="term" value="F:protein-N(PI)-phosphohistidine-mannitol phosphotransferase system transmembrane transporter activity"/>
    <property type="evidence" value="ECO:0007669"/>
    <property type="project" value="InterPro"/>
</dbReference>
<dbReference type="AlphaFoldDB" id="A0A8E0IE28"/>
<evidence type="ECO:0000256" key="9">
    <source>
        <dbReference type="ARBA" id="ARBA00029908"/>
    </source>
</evidence>
<dbReference type="InterPro" id="IPR002178">
    <property type="entry name" value="PTS_EIIA_type-2_dom"/>
</dbReference>
<evidence type="ECO:0000313" key="16">
    <source>
        <dbReference type="Proteomes" id="UP000014303"/>
    </source>
</evidence>
<keyword evidence="5" id="KW-0762">Sugar transport</keyword>
<evidence type="ECO:0000259" key="13">
    <source>
        <dbReference type="PROSITE" id="PS51094"/>
    </source>
</evidence>
<comment type="function">
    <text evidence="1">The phosphoenolpyruvate-dependent sugar phosphotransferase system (sugar PTS), a major carbohydrate active transport system, catalyzes the phosphorylation of incoming sugar substrates concomitantly with their translocation across the cell membrane. The enzyme II CmtAB PTS system is involved in D-mannitol transport.</text>
</comment>
<accession>A0A8E0IE28</accession>
<proteinExistence type="predicted"/>
<feature type="non-terminal residue" evidence="15">
    <location>
        <position position="1"/>
    </location>
</feature>
<dbReference type="InterPro" id="IPR003501">
    <property type="entry name" value="PTS_EIIB_2/3"/>
</dbReference>
<evidence type="ECO:0000256" key="6">
    <source>
        <dbReference type="ARBA" id="ARBA00022679"/>
    </source>
</evidence>
<keyword evidence="6" id="KW-0808">Transferase</keyword>
<comment type="caution">
    <text evidence="15">The sequence shown here is derived from an EMBL/GenBank/DDBJ whole genome shotgun (WGS) entry which is preliminary data.</text>
</comment>
<evidence type="ECO:0000256" key="10">
    <source>
        <dbReference type="ARBA" id="ARBA00030956"/>
    </source>
</evidence>
<dbReference type="PROSITE" id="PS51094">
    <property type="entry name" value="PTS_EIIA_TYPE_2"/>
    <property type="match status" value="1"/>
</dbReference>
<feature type="transmembrane region" description="Helical" evidence="12">
    <location>
        <begin position="113"/>
        <end position="138"/>
    </location>
</feature>
<dbReference type="InterPro" id="IPR016152">
    <property type="entry name" value="PTrfase/Anion_transptr"/>
</dbReference>
<dbReference type="InterPro" id="IPR029503">
    <property type="entry name" value="PTS_EIIB_mannitol"/>
</dbReference>
<protein>
    <recommendedName>
        <fullName evidence="2">Mannitol-specific phosphotransferase enzyme IIA component</fullName>
    </recommendedName>
    <alternativeName>
        <fullName evidence="10">EIIA</fullName>
    </alternativeName>
    <alternativeName>
        <fullName evidence="11">EIII</fullName>
    </alternativeName>
    <alternativeName>
        <fullName evidence="9">PTS system mannitol-specific EIIA component</fullName>
    </alternativeName>
</protein>
<dbReference type="Proteomes" id="UP000014303">
    <property type="component" value="Unassembled WGS sequence"/>
</dbReference>
<dbReference type="InterPro" id="IPR013011">
    <property type="entry name" value="PTS_EIIB_2"/>
</dbReference>
<feature type="domain" description="PTS EIIA type-2" evidence="13">
    <location>
        <begin position="314"/>
        <end position="452"/>
    </location>
</feature>
<evidence type="ECO:0000256" key="2">
    <source>
        <dbReference type="ARBA" id="ARBA00014783"/>
    </source>
</evidence>
<name>A0A8E0IE28_LACPA</name>
<keyword evidence="12" id="KW-0472">Membrane</keyword>
<feature type="domain" description="PTS EIIB type-2" evidence="14">
    <location>
        <begin position="190"/>
        <end position="288"/>
    </location>
</feature>
<organism evidence="15 16">
    <name type="scientific">Lacticaseibacillus paracasei subsp. paracasei Lpp7</name>
    <dbReference type="NCBI Taxonomy" id="1256200"/>
    <lineage>
        <taxon>Bacteria</taxon>
        <taxon>Bacillati</taxon>
        <taxon>Bacillota</taxon>
        <taxon>Bacilli</taxon>
        <taxon>Lactobacillales</taxon>
        <taxon>Lactobacillaceae</taxon>
        <taxon>Lacticaseibacillus</taxon>
    </lineage>
</organism>
<evidence type="ECO:0000256" key="3">
    <source>
        <dbReference type="ARBA" id="ARBA00022448"/>
    </source>
</evidence>
<evidence type="ECO:0000256" key="8">
    <source>
        <dbReference type="ARBA" id="ARBA00022777"/>
    </source>
</evidence>
<keyword evidence="7" id="KW-0598">Phosphotransferase system</keyword>
<dbReference type="PANTHER" id="PTHR30181:SF2">
    <property type="entry name" value="PTS SYSTEM MANNITOL-SPECIFIC EIICBA COMPONENT"/>
    <property type="match status" value="1"/>
</dbReference>
<evidence type="ECO:0000256" key="12">
    <source>
        <dbReference type="SAM" id="Phobius"/>
    </source>
</evidence>
<dbReference type="Pfam" id="PF02302">
    <property type="entry name" value="PTS_IIB"/>
    <property type="match status" value="1"/>
</dbReference>
<keyword evidence="12" id="KW-0812">Transmembrane</keyword>
<evidence type="ECO:0000256" key="4">
    <source>
        <dbReference type="ARBA" id="ARBA00022553"/>
    </source>
</evidence>
<dbReference type="InterPro" id="IPR036095">
    <property type="entry name" value="PTS_EIIB-like_sf"/>
</dbReference>
<sequence length="454" mass="48118">PLGLQQAAEAGKSILFLVEANGAIWVGTALAFAKFGTGIAKKTAPGAAVIMFFGGIAEVVFPYCLMMPLTILGPMAGNIFSLTVLSLFGGGTVGPPSPGSVFAFYMMTPKSSLLVNSIAYFGALAVSFAVTGLILKFVRQPNASKMLSSFDTAAVATAGPAAPAVSEELQTAEKDDGIAVAPKNQLRHLNRIIFACDAGMGSSAMGASILSAELKKVGLSPEVDHMAVADIGDETSRADLIVTNESLEPRAEMMSKGSLPILTVKNFMDRTEYQRIIDQIRTMVGDTEDHVTQKQAAEETAITPQVAEQVLEKPLFPVENIVLGASFQDKNAAISACADILIEGGYVKPFYKQEMFAREEDLSVYLGDGVAMPHGLTQSDSILHSGICFVQVPDGVDFDGNTAYLLVGVAGKGEEHVQLLGQIAQALTEDNNIQKLREAKDKQTVLSILKLSEH</sequence>
<dbReference type="PANTHER" id="PTHR30181">
    <property type="entry name" value="MANNITOL PERMEASE IIC COMPONENT"/>
    <property type="match status" value="1"/>
</dbReference>
<dbReference type="GO" id="GO:0090563">
    <property type="term" value="F:protein-phosphocysteine-sugar phosphotransferase activity"/>
    <property type="evidence" value="ECO:0007669"/>
    <property type="project" value="TreeGrafter"/>
</dbReference>
<dbReference type="CDD" id="cd05567">
    <property type="entry name" value="PTS_IIB_mannitol"/>
    <property type="match status" value="1"/>
</dbReference>
<dbReference type="Gene3D" id="3.40.930.10">
    <property type="entry name" value="Mannitol-specific EII, Chain A"/>
    <property type="match status" value="1"/>
</dbReference>
<evidence type="ECO:0000256" key="7">
    <source>
        <dbReference type="ARBA" id="ARBA00022683"/>
    </source>
</evidence>
<evidence type="ECO:0000313" key="15">
    <source>
        <dbReference type="EMBL" id="EPC48852.1"/>
    </source>
</evidence>
<dbReference type="PROSITE" id="PS00372">
    <property type="entry name" value="PTS_EIIA_TYPE_2_HIS"/>
    <property type="match status" value="1"/>
</dbReference>
<feature type="transmembrane region" description="Helical" evidence="12">
    <location>
        <begin position="45"/>
        <end position="65"/>
    </location>
</feature>
<dbReference type="InterPro" id="IPR050893">
    <property type="entry name" value="Sugar_PTS"/>
</dbReference>
<evidence type="ECO:0000259" key="14">
    <source>
        <dbReference type="PROSITE" id="PS51099"/>
    </source>
</evidence>
<dbReference type="SUPFAM" id="SSF52794">
    <property type="entry name" value="PTS system IIB component-like"/>
    <property type="match status" value="1"/>
</dbReference>
<dbReference type="Pfam" id="PF00359">
    <property type="entry name" value="PTS_EIIA_2"/>
    <property type="match status" value="1"/>
</dbReference>
<keyword evidence="12" id="KW-1133">Transmembrane helix</keyword>
<dbReference type="GO" id="GO:0009401">
    <property type="term" value="P:phosphoenolpyruvate-dependent sugar phosphotransferase system"/>
    <property type="evidence" value="ECO:0007669"/>
    <property type="project" value="UniProtKB-KW"/>
</dbReference>
<dbReference type="Gene3D" id="3.40.50.2300">
    <property type="match status" value="1"/>
</dbReference>
<evidence type="ECO:0000256" key="1">
    <source>
        <dbReference type="ARBA" id="ARBA00002434"/>
    </source>
</evidence>
<keyword evidence="4" id="KW-0597">Phosphoprotein</keyword>
<dbReference type="CDD" id="cd00211">
    <property type="entry name" value="PTS_IIA_fru"/>
    <property type="match status" value="1"/>
</dbReference>